<dbReference type="PANTHER" id="PTHR35871">
    <property type="entry name" value="EXPRESSED PROTEIN"/>
    <property type="match status" value="1"/>
</dbReference>
<feature type="domain" description="Restriction of telomere capping protein 4 C-terminal" evidence="2">
    <location>
        <begin position="557"/>
        <end position="649"/>
    </location>
</feature>
<sequence>MQRIENHYNELKNQLRNLQNAKKELAKSQPYKVQRLTSIFHYFRLLLDAERKISASEKIADNLWKGIRNTEYMSCCIRGWAKDFLEQGTLPSHQQGKHAKRASLLDDEDLKLAACTWLRSIPPKDRSPLALKKELETNIFPKSLGVSITISDTRKFMEQWGFHKKTIGQQWVFRLGRSSGHSGKNVQEYRKKWAIRMMNYRKKMEQYNGDEMENVIPPERLKIWDMRHVLVTHNEVYFYANDDNSSFWIEDKESIIKKKGQGSAIMARIIIKLEQQANGYWKSEDIVKQLCEKAIPIFNALHPGCIGIVQIHENDGIVKFKGIKKILEDRNMWTGQRLDCQRKKDNKKVPNCCARHTLIMEPDFVEQKTSIAETVEAAGHIFELYPKFHCECNFIERFLGCCKTNHPSTIRKAWRYIEAYAASLEGEDAERALEIKTIELNQQPSDDNKINNPLIAKTKGAPKKRKTFDIEKQVSKKSKSINKQEQITTNKENKQENSLKTLYLGCNVSLINQLKKQKESITILQGITKGYSTEINFNILTSRVSKLFPLLTDIINKKISSFYYDQARQIINNMDQVKASIPMIMMNQFHEILPGYYGAKGLSIIAEYLQEHFIIKKILTKYCSSSQIPNQYLYNILLPETASRLIFED</sequence>
<reference evidence="3 4" key="1">
    <citation type="submission" date="2021-06" db="EMBL/GenBank/DDBJ databases">
        <authorList>
            <person name="Kallberg Y."/>
            <person name="Tangrot J."/>
            <person name="Rosling A."/>
        </authorList>
    </citation>
    <scope>NUCLEOTIDE SEQUENCE [LARGE SCALE GENOMIC DNA]</scope>
    <source>
        <strain evidence="3 4">120-4 pot B 10/14</strain>
    </source>
</reference>
<feature type="coiled-coil region" evidence="1">
    <location>
        <begin position="1"/>
        <end position="28"/>
    </location>
</feature>
<proteinExistence type="predicted"/>
<gene>
    <name evidence="3" type="ORF">GMARGA_LOCUS19370</name>
</gene>
<keyword evidence="4" id="KW-1185">Reference proteome</keyword>
<keyword evidence="1" id="KW-0175">Coiled coil</keyword>
<dbReference type="Pfam" id="PF14474">
    <property type="entry name" value="RTC4"/>
    <property type="match status" value="1"/>
</dbReference>
<evidence type="ECO:0000313" key="4">
    <source>
        <dbReference type="Proteomes" id="UP000789901"/>
    </source>
</evidence>
<dbReference type="InterPro" id="IPR028094">
    <property type="entry name" value="RTC4_C"/>
</dbReference>
<dbReference type="EMBL" id="CAJVQB010016114">
    <property type="protein sequence ID" value="CAG8778416.1"/>
    <property type="molecule type" value="Genomic_DNA"/>
</dbReference>
<organism evidence="3 4">
    <name type="scientific">Gigaspora margarita</name>
    <dbReference type="NCBI Taxonomy" id="4874"/>
    <lineage>
        <taxon>Eukaryota</taxon>
        <taxon>Fungi</taxon>
        <taxon>Fungi incertae sedis</taxon>
        <taxon>Mucoromycota</taxon>
        <taxon>Glomeromycotina</taxon>
        <taxon>Glomeromycetes</taxon>
        <taxon>Diversisporales</taxon>
        <taxon>Gigasporaceae</taxon>
        <taxon>Gigaspora</taxon>
    </lineage>
</organism>
<comment type="caution">
    <text evidence="3">The sequence shown here is derived from an EMBL/GenBank/DDBJ whole genome shotgun (WGS) entry which is preliminary data.</text>
</comment>
<protein>
    <submittedName>
        <fullName evidence="3">3058_t:CDS:1</fullName>
    </submittedName>
</protein>
<evidence type="ECO:0000256" key="1">
    <source>
        <dbReference type="SAM" id="Coils"/>
    </source>
</evidence>
<evidence type="ECO:0000259" key="2">
    <source>
        <dbReference type="Pfam" id="PF14474"/>
    </source>
</evidence>
<dbReference type="Proteomes" id="UP000789901">
    <property type="component" value="Unassembled WGS sequence"/>
</dbReference>
<name>A0ABN7VL26_GIGMA</name>
<dbReference type="PANTHER" id="PTHR35871:SF1">
    <property type="entry name" value="CXC1-LIKE CYSTEINE CLUSTER ASSOCIATED WITH KDZ TRANSPOSASES DOMAIN-CONTAINING PROTEIN"/>
    <property type="match status" value="1"/>
</dbReference>
<evidence type="ECO:0000313" key="3">
    <source>
        <dbReference type="EMBL" id="CAG8778416.1"/>
    </source>
</evidence>
<accession>A0ABN7VL26</accession>